<organism evidence="1 2">
    <name type="scientific">Mesorhizobium delmotii</name>
    <dbReference type="NCBI Taxonomy" id="1631247"/>
    <lineage>
        <taxon>Bacteria</taxon>
        <taxon>Pseudomonadati</taxon>
        <taxon>Pseudomonadota</taxon>
        <taxon>Alphaproteobacteria</taxon>
        <taxon>Hyphomicrobiales</taxon>
        <taxon>Phyllobacteriaceae</taxon>
        <taxon>Mesorhizobium</taxon>
    </lineage>
</organism>
<dbReference type="RefSeq" id="WP_123149457.1">
    <property type="nucleotide sequence ID" value="NZ_FUIG01000036.1"/>
</dbReference>
<protein>
    <recommendedName>
        <fullName evidence="3">Type I phosphodiesterase/nucleotide pyrophosphatase</fullName>
    </recommendedName>
</protein>
<dbReference type="Gene3D" id="3.40.720.10">
    <property type="entry name" value="Alkaline Phosphatase, subunit A"/>
    <property type="match status" value="1"/>
</dbReference>
<accession>A0A2P9AMX6</accession>
<evidence type="ECO:0000313" key="1">
    <source>
        <dbReference type="EMBL" id="SJM32502.1"/>
    </source>
</evidence>
<gene>
    <name evidence="1" type="ORF">BQ8482_290097</name>
</gene>
<dbReference type="PANTHER" id="PTHR10151:SF120">
    <property type="entry name" value="BIS(5'-ADENOSYL)-TRIPHOSPHATASE"/>
    <property type="match status" value="1"/>
</dbReference>
<dbReference type="PANTHER" id="PTHR10151">
    <property type="entry name" value="ECTONUCLEOTIDE PYROPHOSPHATASE/PHOSPHODIESTERASE"/>
    <property type="match status" value="1"/>
</dbReference>
<evidence type="ECO:0008006" key="3">
    <source>
        <dbReference type="Google" id="ProtNLM"/>
    </source>
</evidence>
<dbReference type="Proteomes" id="UP000245698">
    <property type="component" value="Unassembled WGS sequence"/>
</dbReference>
<reference evidence="2" key="1">
    <citation type="submission" date="2016-12" db="EMBL/GenBank/DDBJ databases">
        <authorList>
            <person name="Brunel B."/>
        </authorList>
    </citation>
    <scope>NUCLEOTIDE SEQUENCE [LARGE SCALE GENOMIC DNA]</scope>
</reference>
<dbReference type="AlphaFoldDB" id="A0A2P9AMX6"/>
<dbReference type="InterPro" id="IPR017850">
    <property type="entry name" value="Alkaline_phosphatase_core_sf"/>
</dbReference>
<name>A0A2P9AMX6_9HYPH</name>
<evidence type="ECO:0000313" key="2">
    <source>
        <dbReference type="Proteomes" id="UP000245698"/>
    </source>
</evidence>
<dbReference type="InterPro" id="IPR002591">
    <property type="entry name" value="Phosphodiest/P_Trfase"/>
</dbReference>
<proteinExistence type="predicted"/>
<dbReference type="Pfam" id="PF01663">
    <property type="entry name" value="Phosphodiest"/>
    <property type="match status" value="1"/>
</dbReference>
<dbReference type="SUPFAM" id="SSF53649">
    <property type="entry name" value="Alkaline phosphatase-like"/>
    <property type="match status" value="1"/>
</dbReference>
<sequence length="408" mass="44082">MQRAKVFMVMIDGVSADYFANHRNRYPNLSALAENGFLVKRMRSPFPATSMPGRASILTGDSTVRHGIYGNRILVNGEFVPPQAEDVKTRTIALRAHEAGLDVACIGHALVDPEHTSVYVPPCWLRSCGFMKQGDQGARLLNVKDPQSRLAGVPLGLEATAASKPDDVSRITNFLWGDQSMIAAATALACSSDAPDLILTEVNLTDTYQHEFGYESREAHFSVAFADLLVGQITSQLARAGRLSEYAIAITSDHGHGPVHTAIYPDRVIPDAAWATEGAVLHVQVSSKADVQSVTARLSEFGVEPCDSIHVSEDDRTNICTFTAPPGHDFEAVPSSTPSDQFLGKSKHLSTHGFWAGAPFDDRICIFSGKHVPQGSCEIADETQFASTIGELLKLPKDFSAASLFEAQ</sequence>
<dbReference type="GO" id="GO:0016787">
    <property type="term" value="F:hydrolase activity"/>
    <property type="evidence" value="ECO:0007669"/>
    <property type="project" value="UniProtKB-ARBA"/>
</dbReference>
<keyword evidence="2" id="KW-1185">Reference proteome</keyword>
<dbReference type="EMBL" id="FUIG01000036">
    <property type="protein sequence ID" value="SJM32502.1"/>
    <property type="molecule type" value="Genomic_DNA"/>
</dbReference>